<dbReference type="STRING" id="3983.A0A251J143"/>
<dbReference type="PANTHER" id="PTHR35119:SF1">
    <property type="entry name" value="PROTEIN POLYCHOME"/>
    <property type="match status" value="1"/>
</dbReference>
<dbReference type="Proteomes" id="UP000091857">
    <property type="component" value="Chromosome 16"/>
</dbReference>
<dbReference type="GO" id="GO:0051783">
    <property type="term" value="P:regulation of nuclear division"/>
    <property type="evidence" value="ECO:0007669"/>
    <property type="project" value="InterPro"/>
</dbReference>
<dbReference type="OMA" id="KVRILMS"/>
<evidence type="ECO:0008006" key="4">
    <source>
        <dbReference type="Google" id="ProtNLM"/>
    </source>
</evidence>
<dbReference type="Gramene" id="Manes.16G129700.2.v8.1">
    <property type="protein sequence ID" value="Manes.16G129700.2.v8.1.CDS"/>
    <property type="gene ID" value="Manes.16G129700.v8.1"/>
</dbReference>
<dbReference type="PANTHER" id="PTHR35119">
    <property type="entry name" value="PROTEIN POLYCHOME"/>
    <property type="match status" value="1"/>
</dbReference>
<proteinExistence type="predicted"/>
<dbReference type="EMBL" id="CM004402">
    <property type="protein sequence ID" value="OAY27490.1"/>
    <property type="molecule type" value="Genomic_DNA"/>
</dbReference>
<gene>
    <name evidence="2" type="ORF">MANES_16G129700</name>
</gene>
<dbReference type="OrthoDB" id="1916775at2759"/>
<protein>
    <recommendedName>
        <fullName evidence="4">Protein POLYCHOME</fullName>
    </recommendedName>
</protein>
<dbReference type="EMBL" id="CM004402">
    <property type="protein sequence ID" value="OAY27489.1"/>
    <property type="molecule type" value="Genomic_DNA"/>
</dbReference>
<reference evidence="2 3" key="1">
    <citation type="submission" date="2016-02" db="EMBL/GenBank/DDBJ databases">
        <title>WGS assembly of Manihot esculenta.</title>
        <authorList>
            <person name="Bredeson J.V."/>
            <person name="Prochnik S.E."/>
            <person name="Lyons J.B."/>
            <person name="Schmutz J."/>
            <person name="Grimwood J."/>
            <person name="Vrebalov J."/>
            <person name="Bart R.S."/>
            <person name="Amuge T."/>
            <person name="Ferguson M.E."/>
            <person name="Green R."/>
            <person name="Putnam N."/>
            <person name="Stites J."/>
            <person name="Rounsley S."/>
            <person name="Rokhsar D.S."/>
        </authorList>
    </citation>
    <scope>NUCLEOTIDE SEQUENCE [LARGE SCALE GENOMIC DNA]</scope>
    <source>
        <strain evidence="3">cv. AM560-2</strain>
        <tissue evidence="2">Leaf</tissue>
    </source>
</reference>
<name>A0A251J143_MANES</name>
<accession>A0A251J143</accession>
<evidence type="ECO:0000313" key="3">
    <source>
        <dbReference type="Proteomes" id="UP000091857"/>
    </source>
</evidence>
<dbReference type="InterPro" id="IPR034590">
    <property type="entry name" value="POLYCHOME/GIG1"/>
</dbReference>
<dbReference type="AlphaFoldDB" id="A0A251J143"/>
<feature type="compositionally biased region" description="Low complexity" evidence="1">
    <location>
        <begin position="57"/>
        <end position="76"/>
    </location>
</feature>
<feature type="region of interest" description="Disordered" evidence="1">
    <location>
        <begin position="235"/>
        <end position="254"/>
    </location>
</feature>
<feature type="region of interest" description="Disordered" evidence="1">
    <location>
        <begin position="51"/>
        <end position="105"/>
    </location>
</feature>
<evidence type="ECO:0000256" key="1">
    <source>
        <dbReference type="SAM" id="MobiDB-lite"/>
    </source>
</evidence>
<sequence length="254" mass="28328">MPESRDRLSRAFDVATLFARRRSEILAIYEGQPDLERALFVSPCRPQMAANRTGALGTSPIGRGRGTPRGQTGRGRNIYRTSGLGRENTPVGSMMRGNGSGRGRASNSILPSWYPRTPLRDITAIIRAIERRRESLGVSRAQEIESSVPHAYGVLDSSEESPDAHLKHSNTIMFLIPNLELKRCPPTVGKIPRILLDITKQPSEDSLLTPQKKLLNSIDTVEKEVMEELQKLKRTASAKKAERDKKVRTLMSMR</sequence>
<evidence type="ECO:0000313" key="2">
    <source>
        <dbReference type="EMBL" id="OAY27490.1"/>
    </source>
</evidence>
<keyword evidence="3" id="KW-1185">Reference proteome</keyword>
<organism evidence="2 3">
    <name type="scientific">Manihot esculenta</name>
    <name type="common">Cassava</name>
    <name type="synonym">Jatropha manihot</name>
    <dbReference type="NCBI Taxonomy" id="3983"/>
    <lineage>
        <taxon>Eukaryota</taxon>
        <taxon>Viridiplantae</taxon>
        <taxon>Streptophyta</taxon>
        <taxon>Embryophyta</taxon>
        <taxon>Tracheophyta</taxon>
        <taxon>Spermatophyta</taxon>
        <taxon>Magnoliopsida</taxon>
        <taxon>eudicotyledons</taxon>
        <taxon>Gunneridae</taxon>
        <taxon>Pentapetalae</taxon>
        <taxon>rosids</taxon>
        <taxon>fabids</taxon>
        <taxon>Malpighiales</taxon>
        <taxon>Euphorbiaceae</taxon>
        <taxon>Crotonoideae</taxon>
        <taxon>Manihoteae</taxon>
        <taxon>Manihot</taxon>
    </lineage>
</organism>
<dbReference type="GO" id="GO:0005634">
    <property type="term" value="C:nucleus"/>
    <property type="evidence" value="ECO:0007669"/>
    <property type="project" value="InterPro"/>
</dbReference>
<feature type="compositionally biased region" description="Low complexity" evidence="1">
    <location>
        <begin position="92"/>
        <end position="105"/>
    </location>
</feature>
<dbReference type="Gramene" id="Manes.16G129700.4.v8.1">
    <property type="protein sequence ID" value="Manes.16G129700.4.v8.1.CDS"/>
    <property type="gene ID" value="Manes.16G129700.v8.1"/>
</dbReference>